<feature type="transmembrane region" description="Helical" evidence="1">
    <location>
        <begin position="322"/>
        <end position="343"/>
    </location>
</feature>
<accession>A0A926RWM8</accession>
<dbReference type="InterPro" id="IPR011642">
    <property type="entry name" value="Gate_dom"/>
</dbReference>
<organism evidence="3 4">
    <name type="scientific">Metabacillus arenae</name>
    <dbReference type="NCBI Taxonomy" id="2771434"/>
    <lineage>
        <taxon>Bacteria</taxon>
        <taxon>Bacillati</taxon>
        <taxon>Bacillota</taxon>
        <taxon>Bacilli</taxon>
        <taxon>Bacillales</taxon>
        <taxon>Bacillaceae</taxon>
        <taxon>Metabacillus</taxon>
    </lineage>
</organism>
<feature type="transmembrane region" description="Helical" evidence="1">
    <location>
        <begin position="244"/>
        <end position="261"/>
    </location>
</feature>
<feature type="transmembrane region" description="Helical" evidence="1">
    <location>
        <begin position="101"/>
        <end position="121"/>
    </location>
</feature>
<feature type="transmembrane region" description="Helical" evidence="1">
    <location>
        <begin position="216"/>
        <end position="238"/>
    </location>
</feature>
<feature type="transmembrane region" description="Helical" evidence="1">
    <location>
        <begin position="20"/>
        <end position="37"/>
    </location>
</feature>
<gene>
    <name evidence="3" type="ORF">IC621_05830</name>
</gene>
<keyword evidence="1" id="KW-0472">Membrane</keyword>
<dbReference type="Pfam" id="PF07670">
    <property type="entry name" value="Gate"/>
    <property type="match status" value="1"/>
</dbReference>
<evidence type="ECO:0000256" key="1">
    <source>
        <dbReference type="SAM" id="Phobius"/>
    </source>
</evidence>
<keyword evidence="1" id="KW-1133">Transmembrane helix</keyword>
<protein>
    <submittedName>
        <fullName evidence="3">YjiH family protein</fullName>
    </submittedName>
</protein>
<proteinExistence type="predicted"/>
<name>A0A926RWM8_9BACI</name>
<evidence type="ECO:0000259" key="2">
    <source>
        <dbReference type="Pfam" id="PF07670"/>
    </source>
</evidence>
<dbReference type="Proteomes" id="UP000626844">
    <property type="component" value="Unassembled WGS sequence"/>
</dbReference>
<feature type="transmembrane region" description="Helical" evidence="1">
    <location>
        <begin position="399"/>
        <end position="421"/>
    </location>
</feature>
<keyword evidence="1" id="KW-0812">Transmembrane</keyword>
<sequence>MLKPYIKPYKQIKAADMIKFLIPSLIGVILFMIPLPYNEEVTIPIAILSGFVQELLANYLPEIMTFIISITFIGSFAAVVIKPKSLKEGTFFYQLFTVPPFWFVIRLLGMIFAILALFQIGPEMIWSENTGGMLLTSLLPVLFSVFLFAGLFLPLLLNFGLLELFGALLTKLMRPVFKLPGRSSIDCLASWIGDGTIGVLLTSKQYEEGFYTKREAAIIGTTFSVVSITFSLVVISQVGLGKMFVPFYLTILVAGLVAAVISPRIPPLSRKPDTYFNEEQTKYSEDIPAGYTPFSWGLTKATEKARANSGIKGFLKDGGKNILDMWMGVAPIVMGLGTLALIIAEYTPFFQWLGMPFIPLLEIMQVPEAAEASQTLVVGFADMFLPSVIGAGIESEMTRFVVAAVSVTQLIYMSEVGGLLLGSKIPVSLKDLIIIFIERTFITLPVIVIAAHIIF</sequence>
<evidence type="ECO:0000313" key="3">
    <source>
        <dbReference type="EMBL" id="MBD1379745.1"/>
    </source>
</evidence>
<feature type="transmembrane region" description="Helical" evidence="1">
    <location>
        <begin position="376"/>
        <end position="393"/>
    </location>
</feature>
<feature type="transmembrane region" description="Helical" evidence="1">
    <location>
        <begin position="57"/>
        <end position="81"/>
    </location>
</feature>
<feature type="transmembrane region" description="Helical" evidence="1">
    <location>
        <begin position="141"/>
        <end position="169"/>
    </location>
</feature>
<feature type="domain" description="Nucleoside transporter/FeoB GTPase Gate" evidence="2">
    <location>
        <begin position="141"/>
        <end position="239"/>
    </location>
</feature>
<dbReference type="AlphaFoldDB" id="A0A926RWM8"/>
<dbReference type="EMBL" id="JACXAI010000005">
    <property type="protein sequence ID" value="MBD1379745.1"/>
    <property type="molecule type" value="Genomic_DNA"/>
</dbReference>
<comment type="caution">
    <text evidence="3">The sequence shown here is derived from an EMBL/GenBank/DDBJ whole genome shotgun (WGS) entry which is preliminary data.</text>
</comment>
<evidence type="ECO:0000313" key="4">
    <source>
        <dbReference type="Proteomes" id="UP000626844"/>
    </source>
</evidence>
<feature type="transmembrane region" description="Helical" evidence="1">
    <location>
        <begin position="433"/>
        <end position="454"/>
    </location>
</feature>
<keyword evidence="4" id="KW-1185">Reference proteome</keyword>
<reference evidence="3" key="1">
    <citation type="submission" date="2020-09" db="EMBL/GenBank/DDBJ databases">
        <title>A novel bacterium of genus Bacillus, isolated from South China Sea.</title>
        <authorList>
            <person name="Huang H."/>
            <person name="Mo K."/>
            <person name="Hu Y."/>
        </authorList>
    </citation>
    <scope>NUCLEOTIDE SEQUENCE</scope>
    <source>
        <strain evidence="3">IB182487</strain>
    </source>
</reference>